<dbReference type="GO" id="GO:0000155">
    <property type="term" value="F:phosphorelay sensor kinase activity"/>
    <property type="evidence" value="ECO:0007669"/>
    <property type="project" value="InterPro"/>
</dbReference>
<accession>A0A318IN34</accession>
<evidence type="ECO:0000256" key="7">
    <source>
        <dbReference type="ARBA" id="ARBA00022692"/>
    </source>
</evidence>
<dbReference type="CDD" id="cd00130">
    <property type="entry name" value="PAS"/>
    <property type="match status" value="2"/>
</dbReference>
<dbReference type="InterPro" id="IPR000700">
    <property type="entry name" value="PAS-assoc_C"/>
</dbReference>
<feature type="domain" description="PAC" evidence="26">
    <location>
        <begin position="517"/>
        <end position="569"/>
    </location>
</feature>
<dbReference type="InterPro" id="IPR000014">
    <property type="entry name" value="PAS"/>
</dbReference>
<dbReference type="InterPro" id="IPR001789">
    <property type="entry name" value="Sig_transdc_resp-reg_receiver"/>
</dbReference>
<feature type="transmembrane region" description="Helical" evidence="22">
    <location>
        <begin position="234"/>
        <end position="252"/>
    </location>
</feature>
<dbReference type="Pfam" id="PF08448">
    <property type="entry name" value="PAS_4"/>
    <property type="match status" value="1"/>
</dbReference>
<dbReference type="CDD" id="cd17546">
    <property type="entry name" value="REC_hyHK_CKI1_RcsC-like"/>
    <property type="match status" value="2"/>
</dbReference>
<dbReference type="InterPro" id="IPR005467">
    <property type="entry name" value="His_kinase_dom"/>
</dbReference>
<dbReference type="PANTHER" id="PTHR45339">
    <property type="entry name" value="HYBRID SIGNAL TRANSDUCTION HISTIDINE KINASE J"/>
    <property type="match status" value="1"/>
</dbReference>
<evidence type="ECO:0000256" key="16">
    <source>
        <dbReference type="ARBA" id="ARBA00058004"/>
    </source>
</evidence>
<evidence type="ECO:0000256" key="18">
    <source>
        <dbReference type="ARBA" id="ARBA00068150"/>
    </source>
</evidence>
<keyword evidence="11" id="KW-0067">ATP-binding</keyword>
<dbReference type="Gene3D" id="1.10.287.130">
    <property type="match status" value="1"/>
</dbReference>
<evidence type="ECO:0000256" key="2">
    <source>
        <dbReference type="ARBA" id="ARBA00004651"/>
    </source>
</evidence>
<dbReference type="InterPro" id="IPR011006">
    <property type="entry name" value="CheY-like_superfamily"/>
</dbReference>
<dbReference type="GO" id="GO:0005524">
    <property type="term" value="F:ATP binding"/>
    <property type="evidence" value="ECO:0007669"/>
    <property type="project" value="UniProtKB-KW"/>
</dbReference>
<comment type="subcellular location">
    <subcellularLocation>
        <location evidence="2">Cell membrane</location>
        <topology evidence="2">Multi-pass membrane protein</topology>
    </subcellularLocation>
</comment>
<dbReference type="Gene3D" id="1.20.120.160">
    <property type="entry name" value="HPT domain"/>
    <property type="match status" value="1"/>
</dbReference>
<evidence type="ECO:0000256" key="12">
    <source>
        <dbReference type="ARBA" id="ARBA00022989"/>
    </source>
</evidence>
<evidence type="ECO:0000256" key="9">
    <source>
        <dbReference type="ARBA" id="ARBA00022741"/>
    </source>
</evidence>
<dbReference type="SUPFAM" id="SSF47226">
    <property type="entry name" value="Histidine-containing phosphotransfer domain, HPT domain"/>
    <property type="match status" value="1"/>
</dbReference>
<evidence type="ECO:0000256" key="1">
    <source>
        <dbReference type="ARBA" id="ARBA00000085"/>
    </source>
</evidence>
<comment type="caution">
    <text evidence="28">The sequence shown here is derived from an EMBL/GenBank/DDBJ whole genome shotgun (WGS) entry which is preliminary data.</text>
</comment>
<organism evidence="28 29">
    <name type="scientific">Undibacterium pigrum</name>
    <dbReference type="NCBI Taxonomy" id="401470"/>
    <lineage>
        <taxon>Bacteria</taxon>
        <taxon>Pseudomonadati</taxon>
        <taxon>Pseudomonadota</taxon>
        <taxon>Betaproteobacteria</taxon>
        <taxon>Burkholderiales</taxon>
        <taxon>Oxalobacteraceae</taxon>
        <taxon>Undibacterium</taxon>
    </lineage>
</organism>
<name>A0A318IN34_9BURK</name>
<dbReference type="InterPro" id="IPR013656">
    <property type="entry name" value="PAS_4"/>
</dbReference>
<dbReference type="SMART" id="SM00448">
    <property type="entry name" value="REC"/>
    <property type="match status" value="2"/>
</dbReference>
<dbReference type="Proteomes" id="UP000247792">
    <property type="component" value="Unassembled WGS sequence"/>
</dbReference>
<dbReference type="Pfam" id="PF01627">
    <property type="entry name" value="Hpt"/>
    <property type="match status" value="1"/>
</dbReference>
<dbReference type="NCBIfam" id="TIGR00229">
    <property type="entry name" value="sensory_box"/>
    <property type="match status" value="2"/>
</dbReference>
<keyword evidence="10" id="KW-0418">Kinase</keyword>
<dbReference type="EMBL" id="QJKB01000021">
    <property type="protein sequence ID" value="PXX35290.1"/>
    <property type="molecule type" value="Genomic_DNA"/>
</dbReference>
<evidence type="ECO:0000256" key="14">
    <source>
        <dbReference type="ARBA" id="ARBA00023026"/>
    </source>
</evidence>
<keyword evidence="15 22" id="KW-0472">Membrane</keyword>
<dbReference type="Gene3D" id="3.30.450.20">
    <property type="entry name" value="PAS domain"/>
    <property type="match status" value="2"/>
</dbReference>
<protein>
    <recommendedName>
        <fullName evidence="18">Sensory/regulatory protein RpfC</fullName>
        <ecNumber evidence="3">2.7.13.3</ecNumber>
    </recommendedName>
    <alternativeName>
        <fullName evidence="19">Virulence sensor protein BvgS</fullName>
    </alternativeName>
</protein>
<evidence type="ECO:0000256" key="4">
    <source>
        <dbReference type="ARBA" id="ARBA00022475"/>
    </source>
</evidence>
<evidence type="ECO:0000256" key="3">
    <source>
        <dbReference type="ARBA" id="ARBA00012438"/>
    </source>
</evidence>
<dbReference type="PRINTS" id="PR00344">
    <property type="entry name" value="BCTRLSENSOR"/>
</dbReference>
<dbReference type="InterPro" id="IPR036097">
    <property type="entry name" value="HisK_dim/P_sf"/>
</dbReference>
<comment type="catalytic activity">
    <reaction evidence="1">
        <text>ATP + protein L-histidine = ADP + protein N-phospho-L-histidine.</text>
        <dbReference type="EC" id="2.7.13.3"/>
    </reaction>
</comment>
<dbReference type="Pfam" id="PF00512">
    <property type="entry name" value="HisKA"/>
    <property type="match status" value="1"/>
</dbReference>
<evidence type="ECO:0000259" key="24">
    <source>
        <dbReference type="PROSITE" id="PS50110"/>
    </source>
</evidence>
<dbReference type="Pfam" id="PF02518">
    <property type="entry name" value="HATPase_c"/>
    <property type="match status" value="1"/>
</dbReference>
<evidence type="ECO:0000259" key="27">
    <source>
        <dbReference type="PROSITE" id="PS50894"/>
    </source>
</evidence>
<feature type="domain" description="Response regulatory" evidence="24">
    <location>
        <begin position="842"/>
        <end position="968"/>
    </location>
</feature>
<feature type="domain" description="Response regulatory" evidence="24">
    <location>
        <begin position="1006"/>
        <end position="1123"/>
    </location>
</feature>
<keyword evidence="6" id="KW-0808">Transferase</keyword>
<evidence type="ECO:0000256" key="15">
    <source>
        <dbReference type="ARBA" id="ARBA00023136"/>
    </source>
</evidence>
<evidence type="ECO:0000256" key="5">
    <source>
        <dbReference type="ARBA" id="ARBA00022553"/>
    </source>
</evidence>
<keyword evidence="12 22" id="KW-1133">Transmembrane helix</keyword>
<keyword evidence="14" id="KW-0843">Virulence</keyword>
<dbReference type="SMART" id="SM00086">
    <property type="entry name" value="PAC"/>
    <property type="match status" value="2"/>
</dbReference>
<evidence type="ECO:0000256" key="17">
    <source>
        <dbReference type="ARBA" id="ARBA00064003"/>
    </source>
</evidence>
<gene>
    <name evidence="28" type="ORF">DFR42_12125</name>
</gene>
<dbReference type="PROSITE" id="PS50110">
    <property type="entry name" value="RESPONSE_REGULATORY"/>
    <property type="match status" value="2"/>
</dbReference>
<feature type="transmembrane region" description="Helical" evidence="22">
    <location>
        <begin position="264"/>
        <end position="284"/>
    </location>
</feature>
<evidence type="ECO:0000259" key="25">
    <source>
        <dbReference type="PROSITE" id="PS50112"/>
    </source>
</evidence>
<dbReference type="SMART" id="SM00091">
    <property type="entry name" value="PAS"/>
    <property type="match status" value="2"/>
</dbReference>
<dbReference type="InterPro" id="IPR035965">
    <property type="entry name" value="PAS-like_dom_sf"/>
</dbReference>
<dbReference type="SUPFAM" id="SSF55785">
    <property type="entry name" value="PYP-like sensor domain (PAS domain)"/>
    <property type="match status" value="2"/>
</dbReference>
<sequence>MSVQQEPHSAVRLLVMTGFWYFVLAVAGILLTPGDDPIATLWYANALAVAFMYEQGRRRQGQMVVLVAVASFAANMLTGSSAAVAGMFAFANCLETVLVSYTIRQGDLARDFDRSGSQLLKLILLGFFLPCACSATFVATLMAWDGQADFGRTFTNWYVSAALGQTLIFPLLRLGMRQNAFANWSANWLRFTRFTLTVLLLVMLGLMYLPFPFIYVLVALSFAATRLTYEESHLLLVLVITSLGLMISFGQIASPHDFPDWKIVLLYLPILMTAIPPMLLSTSMNESRLKEAARLQALQELAHSQASLQATINHMPAMISYCDRQLTMRFANEAFLQWFGFANTNIKGMPVQKVIGEAVYAQSKAHIEAALAGEPQLFERTLTGQNEQRRYLLTSYVPHVSHGEVHGIYVFSTDISPLKQAQLQEQRTQARLQSLFAAASEFAIISCDLQGTIRFFSHGAERMLGYAEAEMVGLHTPDIIHLDSEMLTRAALLTAELGYPVQGFEVFAAKARLGEVQAQQWTYVHKDGSHIPVSLVISAVHNEAGQIDGFLGIAIDISRQQQLEASLIAARDQAEMASRTKSEFLANMSHEIRTPMNAVLGMSYLLGKTELNADQRNYLEMIRSSGQSLLGILNDILDISKIEAGRIELSPTRFYLKDILSALANMMSVNVGEKQLELSMGIDTAVPRELIGDALRLQQVLINITGNAIKFTEQGEVSLLVQLASEDGQGGQAGQDAGSLLVQFIIRDTGIGMSTEQISRMFSAFEQADASTSRRFGGTGLGLAISKRLVDLMDGDIQVKSQEGQGTEFIVSVPMQAAPAMPLPEENCQPASLPLADGRSRKILVVDDNATSRSYIAKTIEAWGWQADTASSGEQALQKVRERLAQMTGPDYDYCAILIDWHMPGQDGLATLAAIKAILASQHIPLILMSSAYDRSALNMDGKPDAPDAVLLKPVTGSSLYDVLQETSRHLQQPAVLSTAAPGNMSTTTQHSVAAVPGTGSFAGKQILLVEDNYFNQIVATKILEQTGAVVKLANNGSEAVEIMKGAAGQFDLVLMDVQMPIMDGWTATGILRKELAMTLPILAMTAGVMTSERERCLEAGMNDVISKPIDIDQMLAALARYLSPASAASASATSATANNEVAATSLPDVSQPAPSGAFDPSKLMALAKGNPNLIKTLAGVIQNMINHATQDFQQAIAHWQQGDAQQAARTLHTLRGSIGTLGAKDFAQAALTLENAISQQDQARIPALLANAEQQLQLTITSVQAWLHAHDASTAASAIPASQLQPEQLQEFKTLLQTQNMKASALYQELQASLQQHWPLQRQQAMQQAMLSLDFAAALDVLETA</sequence>
<feature type="transmembrane region" description="Helical" evidence="22">
    <location>
        <begin position="83"/>
        <end position="101"/>
    </location>
</feature>
<dbReference type="EC" id="2.7.13.3" evidence="3"/>
<dbReference type="InterPro" id="IPR001610">
    <property type="entry name" value="PAC"/>
</dbReference>
<keyword evidence="13" id="KW-0902">Two-component regulatory system</keyword>
<dbReference type="Pfam" id="PF13426">
    <property type="entry name" value="PAS_9"/>
    <property type="match status" value="1"/>
</dbReference>
<keyword evidence="8" id="KW-0732">Signal</keyword>
<evidence type="ECO:0000256" key="19">
    <source>
        <dbReference type="ARBA" id="ARBA00070152"/>
    </source>
</evidence>
<dbReference type="SUPFAM" id="SSF47384">
    <property type="entry name" value="Homodimeric domain of signal transducing histidine kinase"/>
    <property type="match status" value="1"/>
</dbReference>
<keyword evidence="4" id="KW-1003">Cell membrane</keyword>
<dbReference type="CDD" id="cd16922">
    <property type="entry name" value="HATPase_EvgS-ArcB-TorS-like"/>
    <property type="match status" value="1"/>
</dbReference>
<dbReference type="GO" id="GO:0005886">
    <property type="term" value="C:plasma membrane"/>
    <property type="evidence" value="ECO:0007669"/>
    <property type="project" value="UniProtKB-SubCell"/>
</dbReference>
<keyword evidence="29" id="KW-1185">Reference proteome</keyword>
<dbReference type="FunFam" id="3.30.565.10:FF:000010">
    <property type="entry name" value="Sensor histidine kinase RcsC"/>
    <property type="match status" value="1"/>
</dbReference>
<evidence type="ECO:0000256" key="10">
    <source>
        <dbReference type="ARBA" id="ARBA00022777"/>
    </source>
</evidence>
<evidence type="ECO:0000256" key="13">
    <source>
        <dbReference type="ARBA" id="ARBA00023012"/>
    </source>
</evidence>
<dbReference type="Pfam" id="PF00072">
    <property type="entry name" value="Response_reg"/>
    <property type="match status" value="2"/>
</dbReference>
<dbReference type="CDD" id="cd00082">
    <property type="entry name" value="HisKA"/>
    <property type="match status" value="1"/>
</dbReference>
<dbReference type="InterPro" id="IPR003594">
    <property type="entry name" value="HATPase_dom"/>
</dbReference>
<keyword evidence="9" id="KW-0547">Nucleotide-binding</keyword>
<dbReference type="SUPFAM" id="SSF55874">
    <property type="entry name" value="ATPase domain of HSP90 chaperone/DNA topoisomerase II/histidine kinase"/>
    <property type="match status" value="1"/>
</dbReference>
<evidence type="ECO:0000256" key="20">
    <source>
        <dbReference type="PROSITE-ProRule" id="PRU00110"/>
    </source>
</evidence>
<dbReference type="PROSITE" id="PS50109">
    <property type="entry name" value="HIS_KIN"/>
    <property type="match status" value="1"/>
</dbReference>
<comment type="subunit">
    <text evidence="17">At low DSF concentrations, interacts with RpfF.</text>
</comment>
<reference evidence="28 29" key="1">
    <citation type="submission" date="2018-05" db="EMBL/GenBank/DDBJ databases">
        <title>Genomic Encyclopedia of Type Strains, Phase IV (KMG-IV): sequencing the most valuable type-strain genomes for metagenomic binning, comparative biology and taxonomic classification.</title>
        <authorList>
            <person name="Goeker M."/>
        </authorList>
    </citation>
    <scope>NUCLEOTIDE SEQUENCE [LARGE SCALE GENOMIC DNA]</scope>
    <source>
        <strain evidence="28 29">DSM 19792</strain>
    </source>
</reference>
<evidence type="ECO:0000313" key="29">
    <source>
        <dbReference type="Proteomes" id="UP000247792"/>
    </source>
</evidence>
<feature type="transmembrane region" description="Helical" evidence="22">
    <location>
        <begin position="156"/>
        <end position="175"/>
    </location>
</feature>
<evidence type="ECO:0000256" key="21">
    <source>
        <dbReference type="PROSITE-ProRule" id="PRU00169"/>
    </source>
</evidence>
<feature type="modified residue" description="4-aspartylphosphate" evidence="21">
    <location>
        <position position="1057"/>
    </location>
</feature>
<feature type="domain" description="Histidine kinase" evidence="23">
    <location>
        <begin position="587"/>
        <end position="817"/>
    </location>
</feature>
<dbReference type="InterPro" id="IPR008207">
    <property type="entry name" value="Sig_transdc_His_kin_Hpt_dom"/>
</dbReference>
<dbReference type="PROSITE" id="PS50113">
    <property type="entry name" value="PAC"/>
    <property type="match status" value="1"/>
</dbReference>
<evidence type="ECO:0000256" key="22">
    <source>
        <dbReference type="SAM" id="Phobius"/>
    </source>
</evidence>
<keyword evidence="5 21" id="KW-0597">Phosphoprotein</keyword>
<dbReference type="InterPro" id="IPR036890">
    <property type="entry name" value="HATPase_C_sf"/>
</dbReference>
<dbReference type="SMART" id="SM00387">
    <property type="entry name" value="HATPase_c"/>
    <property type="match status" value="1"/>
</dbReference>
<dbReference type="PROSITE" id="PS50112">
    <property type="entry name" value="PAS"/>
    <property type="match status" value="1"/>
</dbReference>
<evidence type="ECO:0000259" key="23">
    <source>
        <dbReference type="PROSITE" id="PS50109"/>
    </source>
</evidence>
<feature type="transmembrane region" description="Helical" evidence="22">
    <location>
        <begin position="12"/>
        <end position="31"/>
    </location>
</feature>
<feature type="modified residue" description="4-aspartylphosphate" evidence="21">
    <location>
        <position position="900"/>
    </location>
</feature>
<dbReference type="RefSeq" id="WP_170133719.1">
    <property type="nucleotide sequence ID" value="NZ_QJKB01000021.1"/>
</dbReference>
<dbReference type="InterPro" id="IPR036641">
    <property type="entry name" value="HPT_dom_sf"/>
</dbReference>
<dbReference type="PROSITE" id="PS50894">
    <property type="entry name" value="HPT"/>
    <property type="match status" value="1"/>
</dbReference>
<comment type="function">
    <text evidence="16">Member of the two-component regulatory system BvgS/BvgA. Phosphorylates BvgA via a four-step phosphorelay in response to environmental signals.</text>
</comment>
<dbReference type="SMART" id="SM00388">
    <property type="entry name" value="HisKA"/>
    <property type="match status" value="1"/>
</dbReference>
<evidence type="ECO:0000256" key="6">
    <source>
        <dbReference type="ARBA" id="ARBA00022679"/>
    </source>
</evidence>
<evidence type="ECO:0000256" key="11">
    <source>
        <dbReference type="ARBA" id="ARBA00022840"/>
    </source>
</evidence>
<dbReference type="InterPro" id="IPR004358">
    <property type="entry name" value="Sig_transdc_His_kin-like_C"/>
</dbReference>
<evidence type="ECO:0000256" key="8">
    <source>
        <dbReference type="ARBA" id="ARBA00022729"/>
    </source>
</evidence>
<dbReference type="Gene3D" id="3.40.50.2300">
    <property type="match status" value="2"/>
</dbReference>
<dbReference type="InterPro" id="IPR003661">
    <property type="entry name" value="HisK_dim/P_dom"/>
</dbReference>
<feature type="domain" description="PAS" evidence="25">
    <location>
        <begin position="428"/>
        <end position="473"/>
    </location>
</feature>
<dbReference type="PANTHER" id="PTHR45339:SF1">
    <property type="entry name" value="HYBRID SIGNAL TRANSDUCTION HISTIDINE KINASE J"/>
    <property type="match status" value="1"/>
</dbReference>
<dbReference type="FunFam" id="1.10.287.130:FF:000002">
    <property type="entry name" value="Two-component osmosensing histidine kinase"/>
    <property type="match status" value="1"/>
</dbReference>
<feature type="transmembrane region" description="Helical" evidence="22">
    <location>
        <begin position="196"/>
        <end position="222"/>
    </location>
</feature>
<keyword evidence="7 22" id="KW-0812">Transmembrane</keyword>
<evidence type="ECO:0000259" key="26">
    <source>
        <dbReference type="PROSITE" id="PS50113"/>
    </source>
</evidence>
<evidence type="ECO:0000313" key="28">
    <source>
        <dbReference type="EMBL" id="PXX35290.1"/>
    </source>
</evidence>
<feature type="modified residue" description="Phosphohistidine" evidence="20">
    <location>
        <position position="1213"/>
    </location>
</feature>
<dbReference type="Gene3D" id="3.30.565.10">
    <property type="entry name" value="Histidine kinase-like ATPase, C-terminal domain"/>
    <property type="match status" value="1"/>
</dbReference>
<proteinExistence type="predicted"/>
<feature type="transmembrane region" description="Helical" evidence="22">
    <location>
        <begin position="122"/>
        <end position="144"/>
    </location>
</feature>
<feature type="domain" description="HPt" evidence="27">
    <location>
        <begin position="1174"/>
        <end position="1267"/>
    </location>
</feature>
<dbReference type="SUPFAM" id="SSF52172">
    <property type="entry name" value="CheY-like"/>
    <property type="match status" value="2"/>
</dbReference>